<keyword evidence="3" id="KW-1185">Reference proteome</keyword>
<evidence type="ECO:0000259" key="1">
    <source>
        <dbReference type="Pfam" id="PF24750"/>
    </source>
</evidence>
<dbReference type="SUPFAM" id="SSF81383">
    <property type="entry name" value="F-box domain"/>
    <property type="match status" value="1"/>
</dbReference>
<dbReference type="InterPro" id="IPR056592">
    <property type="entry name" value="Beta-prop_At3g26010-like"/>
</dbReference>
<accession>A0A7J7CQ94</accession>
<feature type="domain" description="F-box protein At3g26010-like beta-propeller" evidence="1">
    <location>
        <begin position="110"/>
        <end position="280"/>
    </location>
</feature>
<evidence type="ECO:0000313" key="2">
    <source>
        <dbReference type="EMBL" id="KAF5736046.1"/>
    </source>
</evidence>
<dbReference type="Pfam" id="PF24750">
    <property type="entry name" value="b-prop_At3g26010-like"/>
    <property type="match status" value="1"/>
</dbReference>
<proteinExistence type="predicted"/>
<dbReference type="InParanoid" id="A0A7J7CQ94"/>
<dbReference type="Proteomes" id="UP000593562">
    <property type="component" value="Unassembled WGS sequence"/>
</dbReference>
<dbReference type="OrthoDB" id="1916346at2759"/>
<protein>
    <submittedName>
        <fullName evidence="2">Putative F-box protein</fullName>
    </submittedName>
</protein>
<comment type="caution">
    <text evidence="2">The sequence shown here is derived from an EMBL/GenBank/DDBJ whole genome shotgun (WGS) entry which is preliminary data.</text>
</comment>
<sequence>MDWGKRPSKFLANKNSKIYMDLKDIIRENALPFLPAKCLFRCTSVCREWQLLIRTPFFVHQQSNSFHDFSGFFCQSQSSSAAFFIPLDPMAYGVPDPSLKFLPEPVDIRYSSNGLLCCQGRTGYKAYYICNPVTRKWKMLPKHTSDHGSDPAVVLIFEPSLLNFVAEYKLVCAFPSELDGYEFEIYSSADGSWRVSGEILFGTRKIQPRSGVHVGDIVYWRCGYNIIAFDLKMERSSLLYGSGGALAAMNGKLCSASTRGQVLVINVLSNAYTNTMQMHSEVRTWEERHRIQLDNSGIIAVPNYDPQHENNGVVFISLNGVVVMRSNESLYTHDLKTKSTARVAGEVAANARVFPYVNSLVEI</sequence>
<organism evidence="2 3">
    <name type="scientific">Tripterygium wilfordii</name>
    <name type="common">Thunder God vine</name>
    <dbReference type="NCBI Taxonomy" id="458696"/>
    <lineage>
        <taxon>Eukaryota</taxon>
        <taxon>Viridiplantae</taxon>
        <taxon>Streptophyta</taxon>
        <taxon>Embryophyta</taxon>
        <taxon>Tracheophyta</taxon>
        <taxon>Spermatophyta</taxon>
        <taxon>Magnoliopsida</taxon>
        <taxon>eudicotyledons</taxon>
        <taxon>Gunneridae</taxon>
        <taxon>Pentapetalae</taxon>
        <taxon>rosids</taxon>
        <taxon>fabids</taxon>
        <taxon>Celastrales</taxon>
        <taxon>Celastraceae</taxon>
        <taxon>Tripterygium</taxon>
    </lineage>
</organism>
<dbReference type="PANTHER" id="PTHR31672">
    <property type="entry name" value="BNACNNG10540D PROTEIN"/>
    <property type="match status" value="1"/>
</dbReference>
<gene>
    <name evidence="2" type="ORF">HS088_TW14G00179</name>
</gene>
<reference evidence="2 3" key="1">
    <citation type="journal article" date="2020" name="Nat. Commun.">
        <title>Genome of Tripterygium wilfordii and identification of cytochrome P450 involved in triptolide biosynthesis.</title>
        <authorList>
            <person name="Tu L."/>
            <person name="Su P."/>
            <person name="Zhang Z."/>
            <person name="Gao L."/>
            <person name="Wang J."/>
            <person name="Hu T."/>
            <person name="Zhou J."/>
            <person name="Zhang Y."/>
            <person name="Zhao Y."/>
            <person name="Liu Y."/>
            <person name="Song Y."/>
            <person name="Tong Y."/>
            <person name="Lu Y."/>
            <person name="Yang J."/>
            <person name="Xu C."/>
            <person name="Jia M."/>
            <person name="Peters R.J."/>
            <person name="Huang L."/>
            <person name="Gao W."/>
        </authorList>
    </citation>
    <scope>NUCLEOTIDE SEQUENCE [LARGE SCALE GENOMIC DNA]</scope>
    <source>
        <strain evidence="3">cv. XIE 37</strain>
        <tissue evidence="2">Leaf</tissue>
    </source>
</reference>
<dbReference type="InterPro" id="IPR036047">
    <property type="entry name" value="F-box-like_dom_sf"/>
</dbReference>
<name>A0A7J7CQ94_TRIWF</name>
<dbReference type="InterPro" id="IPR050796">
    <property type="entry name" value="SCF_F-box_component"/>
</dbReference>
<dbReference type="AlphaFoldDB" id="A0A7J7CQ94"/>
<evidence type="ECO:0000313" key="3">
    <source>
        <dbReference type="Proteomes" id="UP000593562"/>
    </source>
</evidence>
<dbReference type="PANTHER" id="PTHR31672:SF13">
    <property type="entry name" value="F-BOX PROTEIN CPR30-LIKE"/>
    <property type="match status" value="1"/>
</dbReference>
<dbReference type="EMBL" id="JAAARO010000014">
    <property type="protein sequence ID" value="KAF5736046.1"/>
    <property type="molecule type" value="Genomic_DNA"/>
</dbReference>